<sequence length="384" mass="42972">MARRMHAGERRWRSFLILLLTVCTCLAAYFFIRPLLFNLFFSQASLAHVARQHLDNNRTGCCRGIEHTELWGDAVNWGNDFLLDTAQECCNACKTNPTCDSWVHCADEANCGSFYRQCWLKRQKNSLDPESHDSGPSNPWTSGLVLDKDMAVVGLSIDNGTMSGQLIHLKVITHSPQKNNRKQRGWGVRHHNSFEATCSRMSICGWSFLSVSYSNKGTGKWMQLLPDCAPSSVLQILDLAKLTHCAGCRFYRAEGRAGLWDSYGGHNSKMRSTGPPYAVVQGTLEAHHVPFKQIPKEYTPAILRGMVGWLGGGPDFFISLADHVEWPRKHSVFATVADDDISLIETLAELPTTTATWEGVPIQVLDKPVNIRLVHVDAQRAMEQ</sequence>
<dbReference type="STRING" id="3218.A0A2K1JCS2"/>
<reference evidence="2 4" key="1">
    <citation type="journal article" date="2008" name="Science">
        <title>The Physcomitrella genome reveals evolutionary insights into the conquest of land by plants.</title>
        <authorList>
            <person name="Rensing S."/>
            <person name="Lang D."/>
            <person name="Zimmer A."/>
            <person name="Terry A."/>
            <person name="Salamov A."/>
            <person name="Shapiro H."/>
            <person name="Nishiyama T."/>
            <person name="Perroud P.-F."/>
            <person name="Lindquist E."/>
            <person name="Kamisugi Y."/>
            <person name="Tanahashi T."/>
            <person name="Sakakibara K."/>
            <person name="Fujita T."/>
            <person name="Oishi K."/>
            <person name="Shin-I T."/>
            <person name="Kuroki Y."/>
            <person name="Toyoda A."/>
            <person name="Suzuki Y."/>
            <person name="Hashimoto A."/>
            <person name="Yamaguchi K."/>
            <person name="Sugano A."/>
            <person name="Kohara Y."/>
            <person name="Fujiyama A."/>
            <person name="Anterola A."/>
            <person name="Aoki S."/>
            <person name="Ashton N."/>
            <person name="Barbazuk W.B."/>
            <person name="Barker E."/>
            <person name="Bennetzen J."/>
            <person name="Bezanilla M."/>
            <person name="Blankenship R."/>
            <person name="Cho S.H."/>
            <person name="Dutcher S."/>
            <person name="Estelle M."/>
            <person name="Fawcett J.A."/>
            <person name="Gundlach H."/>
            <person name="Hanada K."/>
            <person name="Heyl A."/>
            <person name="Hicks K.A."/>
            <person name="Hugh J."/>
            <person name="Lohr M."/>
            <person name="Mayer K."/>
            <person name="Melkozernov A."/>
            <person name="Murata T."/>
            <person name="Nelson D."/>
            <person name="Pils B."/>
            <person name="Prigge M."/>
            <person name="Reiss B."/>
            <person name="Renner T."/>
            <person name="Rombauts S."/>
            <person name="Rushton P."/>
            <person name="Sanderfoot A."/>
            <person name="Schween G."/>
            <person name="Shiu S.-H."/>
            <person name="Stueber K."/>
            <person name="Theodoulou F.L."/>
            <person name="Tu H."/>
            <person name="Van de Peer Y."/>
            <person name="Verrier P.J."/>
            <person name="Waters E."/>
            <person name="Wood A."/>
            <person name="Yang L."/>
            <person name="Cove D."/>
            <person name="Cuming A."/>
            <person name="Hasebe M."/>
            <person name="Lucas S."/>
            <person name="Mishler D.B."/>
            <person name="Reski R."/>
            <person name="Grigoriev I."/>
            <person name="Quatrano R.S."/>
            <person name="Boore J.L."/>
        </authorList>
    </citation>
    <scope>NUCLEOTIDE SEQUENCE [LARGE SCALE GENOMIC DNA]</scope>
    <source>
        <strain evidence="3 4">cv. Gransden 2004</strain>
    </source>
</reference>
<dbReference type="Proteomes" id="UP000006727">
    <property type="component" value="Chromosome 15"/>
</dbReference>
<reference evidence="3" key="3">
    <citation type="submission" date="2020-12" db="UniProtKB">
        <authorList>
            <consortium name="EnsemblPlants"/>
        </authorList>
    </citation>
    <scope>IDENTIFICATION</scope>
</reference>
<dbReference type="Gene3D" id="3.50.4.10">
    <property type="entry name" value="Hepatocyte Growth Factor"/>
    <property type="match status" value="1"/>
</dbReference>
<accession>A0A2K1JCS2</accession>
<dbReference type="PANTHER" id="PTHR46873:SF1">
    <property type="entry name" value="EXPRESSED PROTEIN"/>
    <property type="match status" value="1"/>
</dbReference>
<dbReference type="InterPro" id="IPR003609">
    <property type="entry name" value="Pan_app"/>
</dbReference>
<evidence type="ECO:0000313" key="4">
    <source>
        <dbReference type="Proteomes" id="UP000006727"/>
    </source>
</evidence>
<dbReference type="Pfam" id="PF14295">
    <property type="entry name" value="PAN_4"/>
    <property type="match status" value="1"/>
</dbReference>
<dbReference type="SUPFAM" id="SSF50891">
    <property type="entry name" value="Cyclophilin-like"/>
    <property type="match status" value="1"/>
</dbReference>
<dbReference type="AlphaFoldDB" id="A0A2K1JCS2"/>
<reference evidence="2 4" key="2">
    <citation type="journal article" date="2018" name="Plant J.">
        <title>The Physcomitrella patens chromosome-scale assembly reveals moss genome structure and evolution.</title>
        <authorList>
            <person name="Lang D."/>
            <person name="Ullrich K.K."/>
            <person name="Murat F."/>
            <person name="Fuchs J."/>
            <person name="Jenkins J."/>
            <person name="Haas F.B."/>
            <person name="Piednoel M."/>
            <person name="Gundlach H."/>
            <person name="Van Bel M."/>
            <person name="Meyberg R."/>
            <person name="Vives C."/>
            <person name="Morata J."/>
            <person name="Symeonidi A."/>
            <person name="Hiss M."/>
            <person name="Muchero W."/>
            <person name="Kamisugi Y."/>
            <person name="Saleh O."/>
            <person name="Blanc G."/>
            <person name="Decker E.L."/>
            <person name="van Gessel N."/>
            <person name="Grimwood J."/>
            <person name="Hayes R.D."/>
            <person name="Graham S.W."/>
            <person name="Gunter L.E."/>
            <person name="McDaniel S.F."/>
            <person name="Hoernstein S.N.W."/>
            <person name="Larsson A."/>
            <person name="Li F.W."/>
            <person name="Perroud P.F."/>
            <person name="Phillips J."/>
            <person name="Ranjan P."/>
            <person name="Rokshar D.S."/>
            <person name="Rothfels C.J."/>
            <person name="Schneider L."/>
            <person name="Shu S."/>
            <person name="Stevenson D.W."/>
            <person name="Thummler F."/>
            <person name="Tillich M."/>
            <person name="Villarreal Aguilar J.C."/>
            <person name="Widiez T."/>
            <person name="Wong G.K."/>
            <person name="Wymore A."/>
            <person name="Zhang Y."/>
            <person name="Zimmer A.D."/>
            <person name="Quatrano R.S."/>
            <person name="Mayer K.F.X."/>
            <person name="Goodstein D."/>
            <person name="Casacuberta J.M."/>
            <person name="Vandepoele K."/>
            <person name="Reski R."/>
            <person name="Cuming A.C."/>
            <person name="Tuskan G.A."/>
            <person name="Maumus F."/>
            <person name="Salse J."/>
            <person name="Schmutz J."/>
            <person name="Rensing S.A."/>
        </authorList>
    </citation>
    <scope>NUCLEOTIDE SEQUENCE [LARGE SCALE GENOMIC DNA]</scope>
    <source>
        <strain evidence="3 4">cv. Gransden 2004</strain>
    </source>
</reference>
<dbReference type="InterPro" id="IPR029000">
    <property type="entry name" value="Cyclophilin-like_dom_sf"/>
</dbReference>
<dbReference type="Gene3D" id="2.40.100.10">
    <property type="entry name" value="Cyclophilin-like"/>
    <property type="match status" value="1"/>
</dbReference>
<name>A0A2K1JCS2_PHYPA</name>
<feature type="domain" description="Apple" evidence="1">
    <location>
        <begin position="68"/>
        <end position="121"/>
    </location>
</feature>
<dbReference type="FunCoup" id="A0A2K1JCS2">
    <property type="interactions" value="653"/>
</dbReference>
<dbReference type="EMBL" id="ABEU02000015">
    <property type="protein sequence ID" value="PNR39308.1"/>
    <property type="molecule type" value="Genomic_DNA"/>
</dbReference>
<evidence type="ECO:0000313" key="3">
    <source>
        <dbReference type="EnsemblPlants" id="Pp3c15_10740V3.1"/>
    </source>
</evidence>
<organism evidence="2">
    <name type="scientific">Physcomitrium patens</name>
    <name type="common">Spreading-leaved earth moss</name>
    <name type="synonym">Physcomitrella patens</name>
    <dbReference type="NCBI Taxonomy" id="3218"/>
    <lineage>
        <taxon>Eukaryota</taxon>
        <taxon>Viridiplantae</taxon>
        <taxon>Streptophyta</taxon>
        <taxon>Embryophyta</taxon>
        <taxon>Bryophyta</taxon>
        <taxon>Bryophytina</taxon>
        <taxon>Bryopsida</taxon>
        <taxon>Funariidae</taxon>
        <taxon>Funariales</taxon>
        <taxon>Funariaceae</taxon>
        <taxon>Physcomitrium</taxon>
    </lineage>
</organism>
<evidence type="ECO:0000259" key="1">
    <source>
        <dbReference type="Pfam" id="PF14295"/>
    </source>
</evidence>
<gene>
    <name evidence="3" type="primary">LOC112292037</name>
    <name evidence="2" type="ORF">PHYPA_019586</name>
</gene>
<dbReference type="PANTHER" id="PTHR46873">
    <property type="entry name" value="EXPRESSED PROTEIN"/>
    <property type="match status" value="1"/>
</dbReference>
<dbReference type="Gramene" id="Pp3c15_10740V3.1">
    <property type="protein sequence ID" value="Pp3c15_10740V3.1"/>
    <property type="gene ID" value="Pp3c15_10740"/>
</dbReference>
<proteinExistence type="predicted"/>
<dbReference type="EnsemblPlants" id="Pp3c15_10740V3.1">
    <property type="protein sequence ID" value="Pp3c15_10740V3.1"/>
    <property type="gene ID" value="Pp3c15_10740"/>
</dbReference>
<evidence type="ECO:0000313" key="2">
    <source>
        <dbReference type="EMBL" id="PNR39308.1"/>
    </source>
</evidence>
<protein>
    <recommendedName>
        <fullName evidence="1">Apple domain-containing protein</fullName>
    </recommendedName>
</protein>
<keyword evidence="4" id="KW-1185">Reference proteome</keyword>